<dbReference type="KEGG" id="paek:D3873_03415"/>
<dbReference type="Proteomes" id="UP000265725">
    <property type="component" value="Chromosome"/>
</dbReference>
<dbReference type="AlphaFoldDB" id="A0A385YQG1"/>
<gene>
    <name evidence="1" type="ORF">D3873_03415</name>
</gene>
<reference evidence="2" key="1">
    <citation type="submission" date="2018-09" db="EMBL/GenBank/DDBJ databases">
        <authorList>
            <person name="Zhu H."/>
        </authorList>
    </citation>
    <scope>NUCLEOTIDE SEQUENCE [LARGE SCALE GENOMIC DNA]</scope>
    <source>
        <strain evidence="2">K2R23-3</strain>
    </source>
</reference>
<accession>A0A385YQG1</accession>
<dbReference type="RefSeq" id="WP_119882707.1">
    <property type="nucleotide sequence ID" value="NZ_CP032418.1"/>
</dbReference>
<protein>
    <submittedName>
        <fullName evidence="1">Uncharacterized protein</fullName>
    </submittedName>
</protein>
<sequence>MGLLGEILFAVFKEVDKSHNGGKLTKKLNQEMKKRKVEVKKEKEHIHKNINMYAGFLENKSNDELLAIYRDQSNNNEKRYAAGNILKQRGYTN</sequence>
<dbReference type="EMBL" id="CP032418">
    <property type="protein sequence ID" value="AYC28965.1"/>
    <property type="molecule type" value="Genomic_DNA"/>
</dbReference>
<evidence type="ECO:0000313" key="1">
    <source>
        <dbReference type="EMBL" id="AYC28965.1"/>
    </source>
</evidence>
<evidence type="ECO:0000313" key="2">
    <source>
        <dbReference type="Proteomes" id="UP000265725"/>
    </source>
</evidence>
<name>A0A385YQG1_9BACL</name>
<organism evidence="1 2">
    <name type="scientific">Paenisporosarcina cavernae</name>
    <dbReference type="NCBI Taxonomy" id="2320858"/>
    <lineage>
        <taxon>Bacteria</taxon>
        <taxon>Bacillati</taxon>
        <taxon>Bacillota</taxon>
        <taxon>Bacilli</taxon>
        <taxon>Bacillales</taxon>
        <taxon>Caryophanaceae</taxon>
        <taxon>Paenisporosarcina</taxon>
    </lineage>
</organism>
<keyword evidence="2" id="KW-1185">Reference proteome</keyword>
<proteinExistence type="predicted"/>